<evidence type="ECO:0000313" key="1">
    <source>
        <dbReference type="EMBL" id="KAE9539654.1"/>
    </source>
</evidence>
<sequence length="223" mass="26575">MLQFQTSVVVFDGKLNLLRNMSKSRKCIIENSLNFLYLYLRFAFSLHDLIFKIFRLCYYEHLKYSFLFTTIFFGLVKWGNQFCTAEIELLHAYCFEIYSNLILKLFSILIRGCKHFKTPLHTSVYSITLKRILLWFSNSVIIMASCGTQHSTENVLVQSIAVEDCKVQKLLLSFFFVYDYYWRDRKDRLSSLKIYTCIINKFLGLITSFEFFELLVLIMVKFR</sequence>
<comment type="caution">
    <text evidence="1">The sequence shown here is derived from an EMBL/GenBank/DDBJ whole genome shotgun (WGS) entry which is preliminary data.</text>
</comment>
<accession>A0A6G0TVL6</accession>
<dbReference type="Proteomes" id="UP000475862">
    <property type="component" value="Unassembled WGS sequence"/>
</dbReference>
<dbReference type="AlphaFoldDB" id="A0A6G0TVL6"/>
<dbReference type="EMBL" id="VYZN01000014">
    <property type="protein sequence ID" value="KAE9539654.1"/>
    <property type="molecule type" value="Genomic_DNA"/>
</dbReference>
<keyword evidence="2" id="KW-1185">Reference proteome</keyword>
<gene>
    <name evidence="1" type="ORF">AGLY_004906</name>
</gene>
<proteinExistence type="predicted"/>
<name>A0A6G0TVL6_APHGL</name>
<protein>
    <submittedName>
        <fullName evidence="1">Uncharacterized protein</fullName>
    </submittedName>
</protein>
<organism evidence="1 2">
    <name type="scientific">Aphis glycines</name>
    <name type="common">Soybean aphid</name>
    <dbReference type="NCBI Taxonomy" id="307491"/>
    <lineage>
        <taxon>Eukaryota</taxon>
        <taxon>Metazoa</taxon>
        <taxon>Ecdysozoa</taxon>
        <taxon>Arthropoda</taxon>
        <taxon>Hexapoda</taxon>
        <taxon>Insecta</taxon>
        <taxon>Pterygota</taxon>
        <taxon>Neoptera</taxon>
        <taxon>Paraneoptera</taxon>
        <taxon>Hemiptera</taxon>
        <taxon>Sternorrhyncha</taxon>
        <taxon>Aphidomorpha</taxon>
        <taxon>Aphidoidea</taxon>
        <taxon>Aphididae</taxon>
        <taxon>Aphidini</taxon>
        <taxon>Aphis</taxon>
        <taxon>Aphis</taxon>
    </lineage>
</organism>
<evidence type="ECO:0000313" key="2">
    <source>
        <dbReference type="Proteomes" id="UP000475862"/>
    </source>
</evidence>
<reference evidence="1 2" key="1">
    <citation type="submission" date="2019-08" db="EMBL/GenBank/DDBJ databases">
        <title>The genome of the soybean aphid Biotype 1, its phylome, world population structure and adaptation to the North American continent.</title>
        <authorList>
            <person name="Giordano R."/>
            <person name="Donthu R.K."/>
            <person name="Hernandez A.G."/>
            <person name="Wright C.L."/>
            <person name="Zimin A.V."/>
        </authorList>
    </citation>
    <scope>NUCLEOTIDE SEQUENCE [LARGE SCALE GENOMIC DNA]</scope>
    <source>
        <tissue evidence="1">Whole aphids</tissue>
    </source>
</reference>